<protein>
    <submittedName>
        <fullName evidence="2">Biliverdin-producing heme oxygenase</fullName>
    </submittedName>
</protein>
<dbReference type="SUPFAM" id="SSF48613">
    <property type="entry name" value="Heme oxygenase-like"/>
    <property type="match status" value="1"/>
</dbReference>
<dbReference type="InterPro" id="IPR016084">
    <property type="entry name" value="Haem_Oase-like_multi-hlx"/>
</dbReference>
<dbReference type="Pfam" id="PF01126">
    <property type="entry name" value="Heme_oxygenase"/>
    <property type="match status" value="1"/>
</dbReference>
<feature type="region of interest" description="Disordered" evidence="1">
    <location>
        <begin position="1"/>
        <end position="21"/>
    </location>
</feature>
<evidence type="ECO:0000313" key="2">
    <source>
        <dbReference type="EMBL" id="MFC7334400.1"/>
    </source>
</evidence>
<sequence length="218" mass="23781">MDRIMIEAGSTGPEAVRTPPRKTDLPVRLRLATRDQHVALEAQVDPERRLRTLDGYLGWLGILLGFHRPLESVLGGLDWSETGLDFDQRRRAALLAADLEDLGMDPDSVPDCRDLPPVDGLARAFGALYVLEGSTLGGQVVVRQYGELFGGLGGRAMRYYTSYGANIGRQWRAFQQALATACADQEAEETACIAAAQETFDALHAWVARCDAAAPRPV</sequence>
<evidence type="ECO:0000313" key="3">
    <source>
        <dbReference type="Proteomes" id="UP001596456"/>
    </source>
</evidence>
<dbReference type="Proteomes" id="UP001596456">
    <property type="component" value="Unassembled WGS sequence"/>
</dbReference>
<dbReference type="RefSeq" id="WP_377359958.1">
    <property type="nucleotide sequence ID" value="NZ_JBHTCM010000015.1"/>
</dbReference>
<name>A0ABW2KYK6_9PROT</name>
<dbReference type="EMBL" id="JBHTCM010000015">
    <property type="protein sequence ID" value="MFC7334400.1"/>
    <property type="molecule type" value="Genomic_DNA"/>
</dbReference>
<dbReference type="InterPro" id="IPR016053">
    <property type="entry name" value="Haem_Oase-like"/>
</dbReference>
<dbReference type="CDD" id="cd19166">
    <property type="entry name" value="HemeO-bac"/>
    <property type="match status" value="1"/>
</dbReference>
<dbReference type="Gene3D" id="1.20.910.10">
    <property type="entry name" value="Heme oxygenase-like"/>
    <property type="match status" value="1"/>
</dbReference>
<evidence type="ECO:0000256" key="1">
    <source>
        <dbReference type="SAM" id="MobiDB-lite"/>
    </source>
</evidence>
<proteinExistence type="predicted"/>
<gene>
    <name evidence="2" type="ORF">ACFQPS_14620</name>
</gene>
<comment type="caution">
    <text evidence="2">The sequence shown here is derived from an EMBL/GenBank/DDBJ whole genome shotgun (WGS) entry which is preliminary data.</text>
</comment>
<keyword evidence="3" id="KW-1185">Reference proteome</keyword>
<accession>A0ABW2KYK6</accession>
<reference evidence="3" key="1">
    <citation type="journal article" date="2019" name="Int. J. Syst. Evol. Microbiol.">
        <title>The Global Catalogue of Microorganisms (GCM) 10K type strain sequencing project: providing services to taxonomists for standard genome sequencing and annotation.</title>
        <authorList>
            <consortium name="The Broad Institute Genomics Platform"/>
            <consortium name="The Broad Institute Genome Sequencing Center for Infectious Disease"/>
            <person name="Wu L."/>
            <person name="Ma J."/>
        </authorList>
    </citation>
    <scope>NUCLEOTIDE SEQUENCE [LARGE SCALE GENOMIC DNA]</scope>
    <source>
        <strain evidence="3">CGMCC 1.16275</strain>
    </source>
</reference>
<organism evidence="2 3">
    <name type="scientific">Rhodocista pekingensis</name>
    <dbReference type="NCBI Taxonomy" id="201185"/>
    <lineage>
        <taxon>Bacteria</taxon>
        <taxon>Pseudomonadati</taxon>
        <taxon>Pseudomonadota</taxon>
        <taxon>Alphaproteobacteria</taxon>
        <taxon>Rhodospirillales</taxon>
        <taxon>Azospirillaceae</taxon>
        <taxon>Rhodocista</taxon>
    </lineage>
</organism>